<name>A0ABT6RT90_9ACTN</name>
<keyword evidence="1" id="KW-0812">Transmembrane</keyword>
<evidence type="ECO:0008006" key="4">
    <source>
        <dbReference type="Google" id="ProtNLM"/>
    </source>
</evidence>
<evidence type="ECO:0000313" key="3">
    <source>
        <dbReference type="Proteomes" id="UP001224661"/>
    </source>
</evidence>
<gene>
    <name evidence="2" type="ORF">QIS99_15770</name>
</gene>
<keyword evidence="1" id="KW-0472">Membrane</keyword>
<feature type="transmembrane region" description="Helical" evidence="1">
    <location>
        <begin position="125"/>
        <end position="147"/>
    </location>
</feature>
<feature type="transmembrane region" description="Helical" evidence="1">
    <location>
        <begin position="39"/>
        <end position="58"/>
    </location>
</feature>
<protein>
    <recommendedName>
        <fullName evidence="4">Integral membrane protein</fullName>
    </recommendedName>
</protein>
<evidence type="ECO:0000256" key="1">
    <source>
        <dbReference type="SAM" id="Phobius"/>
    </source>
</evidence>
<comment type="caution">
    <text evidence="2">The sequence shown here is derived from an EMBL/GenBank/DDBJ whole genome shotgun (WGS) entry which is preliminary data.</text>
</comment>
<sequence length="174" mass="18327">MRFLDGVLLGGRVLAAVALLALGGLMVLAAGVLAVRQEFVPALACGVLATVPLGPGVVMTGDAIRLRREARDPSASLQPVRERRSPGLWSTLGRLRVAVLHLTLGLTMVVLGVGGLRAHSGAGQVLFALLLVLLGVTALGIGLSVLVNRGYWLWDEEGVRGGPVSQWRGSKRRW</sequence>
<proteinExistence type="predicted"/>
<accession>A0ABT6RT90</accession>
<dbReference type="EMBL" id="JASCIR010000011">
    <property type="protein sequence ID" value="MDI3387646.1"/>
    <property type="molecule type" value="Genomic_DNA"/>
</dbReference>
<reference evidence="2 3" key="1">
    <citation type="submission" date="2023-05" db="EMBL/GenBank/DDBJ databases">
        <title>Draft genome sequence of Streptomyces sp. B-S-A8 isolated from a cave soil in Thailand.</title>
        <authorList>
            <person name="Chamroensaksri N."/>
            <person name="Muangham S."/>
        </authorList>
    </citation>
    <scope>NUCLEOTIDE SEQUENCE [LARGE SCALE GENOMIC DNA]</scope>
    <source>
        <strain evidence="2 3">B-S-A8</strain>
    </source>
</reference>
<evidence type="ECO:0000313" key="2">
    <source>
        <dbReference type="EMBL" id="MDI3387646.1"/>
    </source>
</evidence>
<organism evidence="2 3">
    <name type="scientific">Streptomyces solicavernae</name>
    <dbReference type="NCBI Taxonomy" id="3043614"/>
    <lineage>
        <taxon>Bacteria</taxon>
        <taxon>Bacillati</taxon>
        <taxon>Actinomycetota</taxon>
        <taxon>Actinomycetes</taxon>
        <taxon>Kitasatosporales</taxon>
        <taxon>Streptomycetaceae</taxon>
        <taxon>Streptomyces</taxon>
    </lineage>
</organism>
<dbReference type="RefSeq" id="WP_282513970.1">
    <property type="nucleotide sequence ID" value="NZ_JASCIR010000011.1"/>
</dbReference>
<feature type="transmembrane region" description="Helical" evidence="1">
    <location>
        <begin position="93"/>
        <end position="113"/>
    </location>
</feature>
<keyword evidence="1" id="KW-1133">Transmembrane helix</keyword>
<keyword evidence="3" id="KW-1185">Reference proteome</keyword>
<dbReference type="Proteomes" id="UP001224661">
    <property type="component" value="Unassembled WGS sequence"/>
</dbReference>
<feature type="transmembrane region" description="Helical" evidence="1">
    <location>
        <begin position="12"/>
        <end position="33"/>
    </location>
</feature>